<evidence type="ECO:0000313" key="1">
    <source>
        <dbReference type="EMBL" id="GAT94647.1"/>
    </source>
</evidence>
<dbReference type="EMBL" id="BDEQ01000001">
    <property type="protein sequence ID" value="GAT94647.1"/>
    <property type="molecule type" value="Genomic_DNA"/>
</dbReference>
<reference evidence="1 2" key="1">
    <citation type="submission" date="2016-05" db="EMBL/GenBank/DDBJ databases">
        <title>First whole genome sequencing of Entamoeba histolytica HM1:IMSS-clone-6.</title>
        <authorList>
            <person name="Mukherjee Avik.K."/>
            <person name="Izumyama S."/>
            <person name="Nakada-Tsukui K."/>
            <person name="Nozaki T."/>
        </authorList>
    </citation>
    <scope>NUCLEOTIDE SEQUENCE [LARGE SCALE GENOMIC DNA]</scope>
    <source>
        <strain evidence="1 2">HM1:IMSS clone 6</strain>
    </source>
</reference>
<dbReference type="AlphaFoldDB" id="A0A175JLY6"/>
<organism evidence="1 2">
    <name type="scientific">Entamoeba histolytica</name>
    <dbReference type="NCBI Taxonomy" id="5759"/>
    <lineage>
        <taxon>Eukaryota</taxon>
        <taxon>Amoebozoa</taxon>
        <taxon>Evosea</taxon>
        <taxon>Archamoebae</taxon>
        <taxon>Mastigamoebida</taxon>
        <taxon>Entamoebidae</taxon>
        <taxon>Entamoeba</taxon>
    </lineage>
</organism>
<dbReference type="VEuPathDB" id="AmoebaDB:EHI5A_044980"/>
<dbReference type="eggNOG" id="ENOG502RHFM">
    <property type="taxonomic scope" value="Eukaryota"/>
</dbReference>
<dbReference type="VEuPathDB" id="AmoebaDB:KM1_063120"/>
<accession>A0A175JLY6</accession>
<dbReference type="VEuPathDB" id="AmoebaDB:EHI8A_026450"/>
<sequence length="117" mass="13755">MGDFLEGEHCWCRFQIGNGEIPWPSIIKKIYDQRTVIVQVFGTPKLIKTKIEWLEHGYKLSPRKVMEIASKMSLEKEKITVLYDGLTQFKEVGERIADIQIPLEMENFWIQQTLELI</sequence>
<dbReference type="Proteomes" id="UP000078387">
    <property type="component" value="Unassembled WGS sequence"/>
</dbReference>
<gene>
    <name evidence="1" type="ORF">CL6EHI_006880</name>
</gene>
<evidence type="ECO:0000313" key="2">
    <source>
        <dbReference type="Proteomes" id="UP000078387"/>
    </source>
</evidence>
<dbReference type="VEuPathDB" id="AmoebaDB:EHI7A_043780"/>
<dbReference type="VEuPathDB" id="AmoebaDB:EHI_006880"/>
<proteinExistence type="predicted"/>
<comment type="caution">
    <text evidence="1">The sequence shown here is derived from an EMBL/GenBank/DDBJ whole genome shotgun (WGS) entry which is preliminary data.</text>
</comment>
<protein>
    <submittedName>
        <fullName evidence="1">Uncharacterized protein</fullName>
    </submittedName>
</protein>
<name>A0A175JLY6_ENTHI</name>